<dbReference type="AGR" id="WB:WBGene00009566"/>
<accession>Q9XV30</accession>
<keyword evidence="7" id="KW-0675">Receptor</keyword>
<evidence type="ECO:0000256" key="1">
    <source>
        <dbReference type="ARBA" id="ARBA00004370"/>
    </source>
</evidence>
<dbReference type="Pfam" id="PF10320">
    <property type="entry name" value="7TM_GPCR_Srsx"/>
    <property type="match status" value="1"/>
</dbReference>
<feature type="transmembrane region" description="Helical" evidence="5">
    <location>
        <begin position="212"/>
        <end position="234"/>
    </location>
</feature>
<dbReference type="InterPro" id="IPR000276">
    <property type="entry name" value="GPCR_Rhodpsn"/>
</dbReference>
<evidence type="ECO:0000256" key="2">
    <source>
        <dbReference type="ARBA" id="ARBA00022692"/>
    </source>
</evidence>
<dbReference type="HOGENOM" id="CLU_074191_0_0_1"/>
<feature type="transmembrane region" description="Helical" evidence="5">
    <location>
        <begin position="246"/>
        <end position="263"/>
    </location>
</feature>
<dbReference type="KEGG" id="cel:CELE_F40D4.5"/>
<sequence>MVSAEIINQICIASEIVVFNILGLFGHFNFLCLTYKKPALRSKSSYLQCVLSVSHIICLLFEIPNAALLFTGIRLKRNVCFPAISIYVFFICFQAVMILMLVIDLLIIVFFTTFYRKIGTINYISMMLVIPFIYSAFTVALGFLKMNDEVIIFCNPPIGLHPDVGRFWSMSNVIFNTITLFLFVFLMIVFHFKGKKQKSDTRKLMKSLKVSVIVFIFSWYMCMLANDLFVAIGITGPLLVFCKSNMVFFALVCFAQPFYVMLWKSSEYRDAFIDMWSFLECVKNLKSSKVLHKASNVSSAALSVKRSIKQ</sequence>
<dbReference type="GO" id="GO:0004930">
    <property type="term" value="F:G protein-coupled receptor activity"/>
    <property type="evidence" value="ECO:0007669"/>
    <property type="project" value="InterPro"/>
</dbReference>
<dbReference type="OMA" id="ERSAKIH"/>
<dbReference type="PaxDb" id="6239-F40D4.5"/>
<dbReference type="AlphaFoldDB" id="Q9XV30"/>
<dbReference type="OrthoDB" id="5873055at2759"/>
<dbReference type="CTD" id="185523"/>
<dbReference type="WormBase" id="F40D4.5">
    <property type="protein sequence ID" value="CE19839"/>
    <property type="gene ID" value="WBGene00009566"/>
    <property type="gene designation" value="srsx-1"/>
</dbReference>
<dbReference type="STRING" id="6239.F40D4.5.1"/>
<dbReference type="SUPFAM" id="SSF81321">
    <property type="entry name" value="Family A G protein-coupled receptor-like"/>
    <property type="match status" value="1"/>
</dbReference>
<dbReference type="EMBL" id="BX284605">
    <property type="protein sequence ID" value="CAB04364.1"/>
    <property type="molecule type" value="Genomic_DNA"/>
</dbReference>
<organism evidence="7 8">
    <name type="scientific">Caenorhabditis elegans</name>
    <dbReference type="NCBI Taxonomy" id="6239"/>
    <lineage>
        <taxon>Eukaryota</taxon>
        <taxon>Metazoa</taxon>
        <taxon>Ecdysozoa</taxon>
        <taxon>Nematoda</taxon>
        <taxon>Chromadorea</taxon>
        <taxon>Rhabditida</taxon>
        <taxon>Rhabditina</taxon>
        <taxon>Rhabditomorpha</taxon>
        <taxon>Rhabditoidea</taxon>
        <taxon>Rhabditidae</taxon>
        <taxon>Peloderinae</taxon>
        <taxon>Caenorhabditis</taxon>
    </lineage>
</organism>
<dbReference type="SMART" id="SM01381">
    <property type="entry name" value="7TM_GPCR_Srsx"/>
    <property type="match status" value="1"/>
</dbReference>
<dbReference type="InterPro" id="IPR047130">
    <property type="entry name" value="7TM_GPCR_Srsx_nematod"/>
</dbReference>
<evidence type="ECO:0000313" key="8">
    <source>
        <dbReference type="Proteomes" id="UP000001940"/>
    </source>
</evidence>
<dbReference type="PANTHER" id="PTHR23360">
    <property type="entry name" value="G-PROTEIN COUPLED RECEPTORS FAMILY 1 PROFILE DOMAIN-CONTAINING PROTEIN-RELATED"/>
    <property type="match status" value="1"/>
</dbReference>
<feature type="transmembrane region" description="Helical" evidence="5">
    <location>
        <begin position="84"/>
        <end position="111"/>
    </location>
</feature>
<dbReference type="UCSC" id="F40D4.5">
    <property type="organism name" value="c. elegans"/>
</dbReference>
<name>Q9XV30_CAEEL</name>
<dbReference type="eggNOG" id="ENOG502TH95">
    <property type="taxonomic scope" value="Eukaryota"/>
</dbReference>
<feature type="transmembrane region" description="Helical" evidence="5">
    <location>
        <begin position="123"/>
        <end position="144"/>
    </location>
</feature>
<dbReference type="PROSITE" id="PS50262">
    <property type="entry name" value="G_PROTEIN_RECEP_F1_2"/>
    <property type="match status" value="1"/>
</dbReference>
<dbReference type="PIR" id="T22013">
    <property type="entry name" value="T22013"/>
</dbReference>
<reference evidence="7 8" key="1">
    <citation type="journal article" date="1998" name="Science">
        <title>Genome sequence of the nematode C. elegans: a platform for investigating biology.</title>
        <authorList>
            <consortium name="The C. elegans sequencing consortium"/>
            <person name="Sulson J.E."/>
            <person name="Waterston R."/>
        </authorList>
    </citation>
    <scope>NUCLEOTIDE SEQUENCE [LARGE SCALE GENOMIC DNA]</scope>
    <source>
        <strain evidence="7 8">Bristol N2</strain>
    </source>
</reference>
<feature type="transmembrane region" description="Helical" evidence="5">
    <location>
        <begin position="6"/>
        <end position="33"/>
    </location>
</feature>
<dbReference type="InterPro" id="IPR019424">
    <property type="entry name" value="7TM_GPCR_Srsx"/>
</dbReference>
<gene>
    <name evidence="7 9" type="primary">srsx-1</name>
    <name evidence="7" type="ORF">CELE_F40D4.5</name>
    <name evidence="9" type="ORF">F40D4.5</name>
</gene>
<dbReference type="GeneID" id="185523"/>
<dbReference type="PANTHER" id="PTHR23360:SF32">
    <property type="entry name" value="G-PROTEIN COUPLED RECEPTORS FAMILY 1 PROFILE DOMAIN-CONTAINING PROTEIN"/>
    <property type="match status" value="1"/>
</dbReference>
<feature type="transmembrane region" description="Helical" evidence="5">
    <location>
        <begin position="173"/>
        <end position="192"/>
    </location>
</feature>
<evidence type="ECO:0000259" key="6">
    <source>
        <dbReference type="PROSITE" id="PS50262"/>
    </source>
</evidence>
<keyword evidence="8" id="KW-1185">Reference proteome</keyword>
<feature type="domain" description="G-protein coupled receptors family 1 profile" evidence="6">
    <location>
        <begin position="26"/>
        <end position="219"/>
    </location>
</feature>
<evidence type="ECO:0000313" key="7">
    <source>
        <dbReference type="EMBL" id="CAB04364.1"/>
    </source>
</evidence>
<dbReference type="GO" id="GO:0016020">
    <property type="term" value="C:membrane"/>
    <property type="evidence" value="ECO:0007669"/>
    <property type="project" value="UniProtKB-SubCell"/>
</dbReference>
<dbReference type="RefSeq" id="NP_507347.1">
    <property type="nucleotide sequence ID" value="NM_074946.1"/>
</dbReference>
<keyword evidence="3 5" id="KW-1133">Transmembrane helix</keyword>
<evidence type="ECO:0000256" key="3">
    <source>
        <dbReference type="ARBA" id="ARBA00022989"/>
    </source>
</evidence>
<dbReference type="InterPro" id="IPR017452">
    <property type="entry name" value="GPCR_Rhodpsn_7TM"/>
</dbReference>
<proteinExistence type="predicted"/>
<protein>
    <submittedName>
        <fullName evidence="7">G-protein coupled receptors family 1 profile domain-containing protein</fullName>
    </submittedName>
</protein>
<dbReference type="SMR" id="Q9XV30"/>
<dbReference type="PhylomeDB" id="Q9XV30"/>
<evidence type="ECO:0000256" key="5">
    <source>
        <dbReference type="SAM" id="Phobius"/>
    </source>
</evidence>
<keyword evidence="4 5" id="KW-0472">Membrane</keyword>
<dbReference type="FunCoup" id="Q9XV30">
    <property type="interactions" value="40"/>
</dbReference>
<comment type="subcellular location">
    <subcellularLocation>
        <location evidence="1">Membrane</location>
    </subcellularLocation>
</comment>
<dbReference type="InParanoid" id="Q9XV30"/>
<dbReference type="Gene3D" id="1.20.1070.10">
    <property type="entry name" value="Rhodopsin 7-helix transmembrane proteins"/>
    <property type="match status" value="1"/>
</dbReference>
<keyword evidence="2 5" id="KW-0812">Transmembrane</keyword>
<evidence type="ECO:0000313" key="9">
    <source>
        <dbReference type="WormBase" id="F40D4.5"/>
    </source>
</evidence>
<feature type="transmembrane region" description="Helical" evidence="5">
    <location>
        <begin position="45"/>
        <end position="64"/>
    </location>
</feature>
<dbReference type="Proteomes" id="UP000001940">
    <property type="component" value="Chromosome V"/>
</dbReference>
<evidence type="ECO:0000256" key="4">
    <source>
        <dbReference type="ARBA" id="ARBA00023136"/>
    </source>
</evidence>